<dbReference type="OrthoDB" id="3912515at2759"/>
<dbReference type="RefSeq" id="XP_043168545.1">
    <property type="nucleotide sequence ID" value="XM_043312610.1"/>
</dbReference>
<gene>
    <name evidence="1" type="ORF">ALTATR162_LOCUS4994</name>
</gene>
<evidence type="ECO:0000313" key="1">
    <source>
        <dbReference type="EMBL" id="CAG5158122.1"/>
    </source>
</evidence>
<evidence type="ECO:0000313" key="2">
    <source>
        <dbReference type="Proteomes" id="UP000676310"/>
    </source>
</evidence>
<organism evidence="1 2">
    <name type="scientific">Alternaria atra</name>
    <dbReference type="NCBI Taxonomy" id="119953"/>
    <lineage>
        <taxon>Eukaryota</taxon>
        <taxon>Fungi</taxon>
        <taxon>Dikarya</taxon>
        <taxon>Ascomycota</taxon>
        <taxon>Pezizomycotina</taxon>
        <taxon>Dothideomycetes</taxon>
        <taxon>Pleosporomycetidae</taxon>
        <taxon>Pleosporales</taxon>
        <taxon>Pleosporineae</taxon>
        <taxon>Pleosporaceae</taxon>
        <taxon>Alternaria</taxon>
        <taxon>Alternaria sect. Ulocladioides</taxon>
    </lineage>
</organism>
<accession>A0A8J2I424</accession>
<dbReference type="GeneID" id="67016722"/>
<comment type="caution">
    <text evidence="1">The sequence shown here is derived from an EMBL/GenBank/DDBJ whole genome shotgun (WGS) entry which is preliminary data.</text>
</comment>
<dbReference type="EMBL" id="CAJRGZ010000018">
    <property type="protein sequence ID" value="CAG5158122.1"/>
    <property type="molecule type" value="Genomic_DNA"/>
</dbReference>
<proteinExistence type="predicted"/>
<name>A0A8J2I424_9PLEO</name>
<keyword evidence="2" id="KW-1185">Reference proteome</keyword>
<protein>
    <submittedName>
        <fullName evidence="1">Uncharacterized protein</fullName>
    </submittedName>
</protein>
<dbReference type="AlphaFoldDB" id="A0A8J2I424"/>
<reference evidence="1" key="1">
    <citation type="submission" date="2021-05" db="EMBL/GenBank/DDBJ databases">
        <authorList>
            <person name="Stam R."/>
        </authorList>
    </citation>
    <scope>NUCLEOTIDE SEQUENCE</scope>
    <source>
        <strain evidence="1">CS162</strain>
    </source>
</reference>
<sequence length="105" mass="11694">MATRSSADEAISKLMSDERTSIVSSAKMHMRILRAQLLFLRETSSVPGEIEDLLSELMVTFPDRPTVVTQPQTKLATPTHDILNPPLAISVRDAYLCGNYKHIKP</sequence>
<dbReference type="Proteomes" id="UP000676310">
    <property type="component" value="Unassembled WGS sequence"/>
</dbReference>